<dbReference type="InterPro" id="IPR037278">
    <property type="entry name" value="ARFGAP/RecO"/>
</dbReference>
<dbReference type="Gene3D" id="1.20.1440.120">
    <property type="entry name" value="Recombination protein O, C-terminal domain"/>
    <property type="match status" value="1"/>
</dbReference>
<dbReference type="PATRIC" id="fig|1666911.3.peg.3553"/>
<name>A0A0P7ZPG8_9CYAN</name>
<evidence type="ECO:0000256" key="1">
    <source>
        <dbReference type="ARBA" id="ARBA00007452"/>
    </source>
</evidence>
<dbReference type="GO" id="GO:0006302">
    <property type="term" value="P:double-strand break repair"/>
    <property type="evidence" value="ECO:0007669"/>
    <property type="project" value="TreeGrafter"/>
</dbReference>
<dbReference type="PANTHER" id="PTHR33991:SF1">
    <property type="entry name" value="DNA REPAIR PROTEIN RECO"/>
    <property type="match status" value="1"/>
</dbReference>
<evidence type="ECO:0000313" key="9">
    <source>
        <dbReference type="EMBL" id="KPQ36997.1"/>
    </source>
</evidence>
<organism evidence="9 10">
    <name type="scientific">Phormidesmis priestleyi Ana</name>
    <dbReference type="NCBI Taxonomy" id="1666911"/>
    <lineage>
        <taxon>Bacteria</taxon>
        <taxon>Bacillati</taxon>
        <taxon>Cyanobacteriota</taxon>
        <taxon>Cyanophyceae</taxon>
        <taxon>Leptolyngbyales</taxon>
        <taxon>Leptolyngbyaceae</taxon>
        <taxon>Phormidesmis</taxon>
    </lineage>
</organism>
<dbReference type="InterPro" id="IPR012340">
    <property type="entry name" value="NA-bd_OB-fold"/>
</dbReference>
<dbReference type="InterPro" id="IPR042242">
    <property type="entry name" value="RecO_C"/>
</dbReference>
<comment type="caution">
    <text evidence="9">The sequence shown here is derived from an EMBL/GenBank/DDBJ whole genome shotgun (WGS) entry which is preliminary data.</text>
</comment>
<reference evidence="9 10" key="1">
    <citation type="submission" date="2015-09" db="EMBL/GenBank/DDBJ databases">
        <title>Identification and resolution of microdiversity through metagenomic sequencing of parallel consortia.</title>
        <authorList>
            <person name="Nelson W.C."/>
            <person name="Romine M.F."/>
            <person name="Lindemann S.R."/>
        </authorList>
    </citation>
    <scope>NUCLEOTIDE SEQUENCE [LARGE SCALE GENOMIC DNA]</scope>
    <source>
        <strain evidence="9">Ana</strain>
    </source>
</reference>
<sequence length="394" mass="43444">MNQRSYKAVGINLKAVPMGEFDRLVTVLTKERGLLRVIAPGARKHKSKLGGRSGLFVVNDSLFSKGKSLDKLIQAETVKSFPGLSQNLAKLTASQYLAEIALAQALTDQPQEDLYYLLIEHLTRLEAAAKPDILACLAQATFHMLALAGVAPDVFRCCLSRSHLTAQLGNPDWRVGFSVSSGGAIDLAEIERLECDRLREIEHIEREWHNQRAGATAFTDSDQTSDQTTDSYRVREKEISRGAPYAQNSQNTQPWQTALRAKVAQEVKRNLGIVGYLSAAELALMQQLSKPELVMSSAGLAPTMRATNSQASSEADPQFAAKSGTIQSGITRADRTTAPKFMANSGLEESEPHLMWRHIEQFLRQYAQYQFDRPIKSAALIDTCFTSPSYAARV</sequence>
<protein>
    <recommendedName>
        <fullName evidence="2 7">DNA repair protein RecO</fullName>
    </recommendedName>
    <alternativeName>
        <fullName evidence="6 7">Recombination protein O</fullName>
    </alternativeName>
</protein>
<dbReference type="SUPFAM" id="SSF50249">
    <property type="entry name" value="Nucleic acid-binding proteins"/>
    <property type="match status" value="1"/>
</dbReference>
<dbReference type="Pfam" id="PF11967">
    <property type="entry name" value="RecO_N"/>
    <property type="match status" value="1"/>
</dbReference>
<gene>
    <name evidence="7 9" type="primary">recO</name>
    <name evidence="9" type="ORF">HLUCCA11_03510</name>
</gene>
<keyword evidence="5 7" id="KW-0234">DNA repair</keyword>
<dbReference type="Proteomes" id="UP000050465">
    <property type="component" value="Unassembled WGS sequence"/>
</dbReference>
<dbReference type="EMBL" id="LJZR01000003">
    <property type="protein sequence ID" value="KPQ36997.1"/>
    <property type="molecule type" value="Genomic_DNA"/>
</dbReference>
<accession>A0A0P7ZPG8</accession>
<comment type="similarity">
    <text evidence="1 7">Belongs to the RecO family.</text>
</comment>
<evidence type="ECO:0000313" key="10">
    <source>
        <dbReference type="Proteomes" id="UP000050465"/>
    </source>
</evidence>
<dbReference type="SUPFAM" id="SSF57863">
    <property type="entry name" value="ArfGap/RecO-like zinc finger"/>
    <property type="match status" value="1"/>
</dbReference>
<proteinExistence type="inferred from homology"/>
<dbReference type="GO" id="GO:0043590">
    <property type="term" value="C:bacterial nucleoid"/>
    <property type="evidence" value="ECO:0007669"/>
    <property type="project" value="TreeGrafter"/>
</dbReference>
<evidence type="ECO:0000256" key="6">
    <source>
        <dbReference type="ARBA" id="ARBA00033409"/>
    </source>
</evidence>
<evidence type="ECO:0000259" key="8">
    <source>
        <dbReference type="Pfam" id="PF11967"/>
    </source>
</evidence>
<dbReference type="InterPro" id="IPR022572">
    <property type="entry name" value="DNA_rep/recomb_RecO_N"/>
</dbReference>
<evidence type="ECO:0000256" key="7">
    <source>
        <dbReference type="HAMAP-Rule" id="MF_00201"/>
    </source>
</evidence>
<dbReference type="AlphaFoldDB" id="A0A0P7ZPG8"/>
<dbReference type="InterPro" id="IPR003717">
    <property type="entry name" value="RecO"/>
</dbReference>
<dbReference type="NCBIfam" id="TIGR00613">
    <property type="entry name" value="reco"/>
    <property type="match status" value="1"/>
</dbReference>
<dbReference type="HAMAP" id="MF_00201">
    <property type="entry name" value="RecO"/>
    <property type="match status" value="1"/>
</dbReference>
<evidence type="ECO:0000256" key="4">
    <source>
        <dbReference type="ARBA" id="ARBA00023172"/>
    </source>
</evidence>
<dbReference type="Gene3D" id="2.40.50.140">
    <property type="entry name" value="Nucleic acid-binding proteins"/>
    <property type="match status" value="1"/>
</dbReference>
<dbReference type="GO" id="GO:0006310">
    <property type="term" value="P:DNA recombination"/>
    <property type="evidence" value="ECO:0007669"/>
    <property type="project" value="UniProtKB-UniRule"/>
</dbReference>
<evidence type="ECO:0000256" key="3">
    <source>
        <dbReference type="ARBA" id="ARBA00022763"/>
    </source>
</evidence>
<dbReference type="PANTHER" id="PTHR33991">
    <property type="entry name" value="DNA REPAIR PROTEIN RECO"/>
    <property type="match status" value="1"/>
</dbReference>
<feature type="domain" description="DNA replication/recombination mediator RecO N-terminal" evidence="8">
    <location>
        <begin position="5"/>
        <end position="81"/>
    </location>
</feature>
<keyword evidence="3 7" id="KW-0227">DNA damage</keyword>
<dbReference type="Pfam" id="PF02565">
    <property type="entry name" value="RecO_C"/>
    <property type="match status" value="1"/>
</dbReference>
<evidence type="ECO:0000256" key="2">
    <source>
        <dbReference type="ARBA" id="ARBA00021310"/>
    </source>
</evidence>
<evidence type="ECO:0000256" key="5">
    <source>
        <dbReference type="ARBA" id="ARBA00023204"/>
    </source>
</evidence>
<keyword evidence="4 7" id="KW-0233">DNA recombination</keyword>
<comment type="function">
    <text evidence="7">Involved in DNA repair and RecF pathway recombination.</text>
</comment>
<dbReference type="STRING" id="1666911.HLUCCA11_03510"/>